<proteinExistence type="predicted"/>
<evidence type="ECO:0000313" key="1">
    <source>
        <dbReference type="EMBL" id="PHI30466.1"/>
    </source>
</evidence>
<keyword evidence="3" id="KW-1185">Reference proteome</keyword>
<name>A0A2C6DGY3_9GAMM</name>
<evidence type="ECO:0000313" key="2">
    <source>
        <dbReference type="EMBL" id="VFS49681.1"/>
    </source>
</evidence>
<dbReference type="Proteomes" id="UP000373449">
    <property type="component" value="Unassembled WGS sequence"/>
</dbReference>
<evidence type="ECO:0000313" key="3">
    <source>
        <dbReference type="Proteomes" id="UP000224974"/>
    </source>
</evidence>
<reference evidence="1" key="1">
    <citation type="submission" date="2017-09" db="EMBL/GenBank/DDBJ databases">
        <title>FDA dAtabase for Regulatory Grade micrObial Sequences (FDA-ARGOS): Supporting development and validation of Infectious Disease Dx tests.</title>
        <authorList>
            <person name="Minogue T."/>
            <person name="Wolcott M."/>
            <person name="Wasieloski L."/>
            <person name="Aguilar W."/>
            <person name="Moore D."/>
            <person name="Tallon L.J."/>
            <person name="Sadzewicz L."/>
            <person name="Ott S."/>
            <person name="Zhao X."/>
            <person name="Nagaraj S."/>
            <person name="Vavikolanu K."/>
            <person name="Aluvathingal J."/>
            <person name="Nadendla S."/>
            <person name="Sichtig H."/>
        </authorList>
    </citation>
    <scope>NUCLEOTIDE SEQUENCE</scope>
    <source>
        <strain evidence="1">FDAARGOS_387</strain>
    </source>
</reference>
<protein>
    <submittedName>
        <fullName evidence="1">Uncharacterized protein</fullName>
    </submittedName>
</protein>
<dbReference type="EMBL" id="PDDX01000001">
    <property type="protein sequence ID" value="PHI30466.1"/>
    <property type="molecule type" value="Genomic_DNA"/>
</dbReference>
<reference evidence="3" key="2">
    <citation type="submission" date="2017-09" db="EMBL/GenBank/DDBJ databases">
        <title>FDA dAtabase for Regulatory Grade micrObial Sequences (FDA-ARGOS): Supporting development and validation of Infectious Disease Dx tests.</title>
        <authorList>
            <person name="Minogue T."/>
            <person name="Wolcott M."/>
            <person name="Wasieloski L."/>
            <person name="Aguilar W."/>
            <person name="Moore D."/>
            <person name="Tallon L."/>
            <person name="Sadzewicz L."/>
            <person name="Ott S."/>
            <person name="Zhao X."/>
            <person name="Nagaraj S."/>
            <person name="Vavikolanu K."/>
            <person name="Aluvathingal J."/>
            <person name="Nadendla S."/>
            <person name="Sichtig H."/>
        </authorList>
    </citation>
    <scope>NUCLEOTIDE SEQUENCE [LARGE SCALE GENOMIC DNA]</scope>
    <source>
        <strain evidence="3">FDAARGOS_387</strain>
    </source>
</reference>
<reference evidence="2 4" key="3">
    <citation type="submission" date="2019-03" db="EMBL/GenBank/DDBJ databases">
        <authorList>
            <consortium name="Pathogen Informatics"/>
        </authorList>
    </citation>
    <scope>NUCLEOTIDE SEQUENCE [LARGE SCALE GENOMIC DNA]</scope>
    <source>
        <strain evidence="2 4">NCTC12282</strain>
    </source>
</reference>
<dbReference type="OrthoDB" id="3464282at2"/>
<dbReference type="EMBL" id="CAADJA010000002">
    <property type="protein sequence ID" value="VFS49681.1"/>
    <property type="molecule type" value="Genomic_DNA"/>
</dbReference>
<gene>
    <name evidence="1" type="ORF">CRN84_14525</name>
    <name evidence="2" type="ORF">NCTC12282_04114</name>
</gene>
<dbReference type="AlphaFoldDB" id="A0A2C6DGY3"/>
<evidence type="ECO:0000313" key="4">
    <source>
        <dbReference type="Proteomes" id="UP000373449"/>
    </source>
</evidence>
<accession>A0A2C6DGY3</accession>
<sequence>MGCDIHMFVEVKYSFGDNNKWINFDHHTKNPYFDEYRDTPEFDVIELHDVRNYLAFEQLCGVRAYTESPSISPPRGVPIDISAFVKQHIESWNIDGHSHSFVTLEEIRIYRANLKDLSFDGLKYIHEALELRAIEYFLTPEGVDPKNIRIVFFFDN</sequence>
<organism evidence="1 3">
    <name type="scientific">Budvicia aquatica</name>
    <dbReference type="NCBI Taxonomy" id="82979"/>
    <lineage>
        <taxon>Bacteria</taxon>
        <taxon>Pseudomonadati</taxon>
        <taxon>Pseudomonadota</taxon>
        <taxon>Gammaproteobacteria</taxon>
        <taxon>Enterobacterales</taxon>
        <taxon>Budviciaceae</taxon>
        <taxon>Budvicia</taxon>
    </lineage>
</organism>
<dbReference type="Proteomes" id="UP000224974">
    <property type="component" value="Unassembled WGS sequence"/>
</dbReference>